<dbReference type="InterPro" id="IPR036864">
    <property type="entry name" value="Zn2-C6_fun-type_DNA-bd_sf"/>
</dbReference>
<dbReference type="InterPro" id="IPR051430">
    <property type="entry name" value="Fungal_TF_Env_Response"/>
</dbReference>
<dbReference type="SMART" id="SM00906">
    <property type="entry name" value="Fungal_trans"/>
    <property type="match status" value="1"/>
</dbReference>
<dbReference type="GeneID" id="54324631"/>
<evidence type="ECO:0000256" key="3">
    <source>
        <dbReference type="ARBA" id="ARBA00023015"/>
    </source>
</evidence>
<dbReference type="GO" id="GO:0001228">
    <property type="term" value="F:DNA-binding transcription activator activity, RNA polymerase II-specific"/>
    <property type="evidence" value="ECO:0007669"/>
    <property type="project" value="TreeGrafter"/>
</dbReference>
<proteinExistence type="predicted"/>
<keyword evidence="1" id="KW-0479">Metal-binding</keyword>
<dbReference type="CDD" id="cd00067">
    <property type="entry name" value="GAL4"/>
    <property type="match status" value="1"/>
</dbReference>
<reference evidence="9 10" key="1">
    <citation type="submission" date="2019-08" db="EMBL/GenBank/DDBJ databases">
        <title>The genome sequence of a newly discovered highly antifungal drug resistant Aspergillus species, Aspergillus tanneri NIH 1004.</title>
        <authorList>
            <person name="Mounaud S."/>
            <person name="Singh I."/>
            <person name="Joardar V."/>
            <person name="Pakala S."/>
            <person name="Pakala S."/>
            <person name="Venepally P."/>
            <person name="Chung J.K."/>
            <person name="Losada L."/>
            <person name="Nierman W.C."/>
        </authorList>
    </citation>
    <scope>NUCLEOTIDE SEQUENCE [LARGE SCALE GENOMIC DNA]</scope>
    <source>
        <strain evidence="9 10">NIH1004</strain>
    </source>
</reference>
<gene>
    <name evidence="9" type="ORF">ATNIH1004_001929</name>
</gene>
<dbReference type="GO" id="GO:0005634">
    <property type="term" value="C:nucleus"/>
    <property type="evidence" value="ECO:0007669"/>
    <property type="project" value="TreeGrafter"/>
</dbReference>
<dbReference type="Pfam" id="PF00172">
    <property type="entry name" value="Zn_clus"/>
    <property type="match status" value="1"/>
</dbReference>
<evidence type="ECO:0000259" key="8">
    <source>
        <dbReference type="PROSITE" id="PS50048"/>
    </source>
</evidence>
<keyword evidence="5" id="KW-0804">Transcription</keyword>
<dbReference type="GO" id="GO:0008270">
    <property type="term" value="F:zinc ion binding"/>
    <property type="evidence" value="ECO:0007669"/>
    <property type="project" value="InterPro"/>
</dbReference>
<dbReference type="InterPro" id="IPR001138">
    <property type="entry name" value="Zn2Cys6_DnaBD"/>
</dbReference>
<dbReference type="RefSeq" id="XP_033420826.1">
    <property type="nucleotide sequence ID" value="XM_033566624.1"/>
</dbReference>
<comment type="caution">
    <text evidence="9">The sequence shown here is derived from an EMBL/GenBank/DDBJ whole genome shotgun (WGS) entry which is preliminary data.</text>
</comment>
<dbReference type="PANTHER" id="PTHR31944">
    <property type="entry name" value="HEME-RESPONSIVE ZINC FINGER TRANSCRIPTION FACTOR HAP1"/>
    <property type="match status" value="1"/>
</dbReference>
<evidence type="ECO:0000256" key="7">
    <source>
        <dbReference type="SAM" id="MobiDB-lite"/>
    </source>
</evidence>
<dbReference type="Proteomes" id="UP000324241">
    <property type="component" value="Unassembled WGS sequence"/>
</dbReference>
<evidence type="ECO:0000313" key="9">
    <source>
        <dbReference type="EMBL" id="KAA8641464.1"/>
    </source>
</evidence>
<dbReference type="GO" id="GO:0006351">
    <property type="term" value="P:DNA-templated transcription"/>
    <property type="evidence" value="ECO:0007669"/>
    <property type="project" value="InterPro"/>
</dbReference>
<dbReference type="CDD" id="cd12148">
    <property type="entry name" value="fungal_TF_MHR"/>
    <property type="match status" value="1"/>
</dbReference>
<dbReference type="GO" id="GO:0000978">
    <property type="term" value="F:RNA polymerase II cis-regulatory region sequence-specific DNA binding"/>
    <property type="evidence" value="ECO:0007669"/>
    <property type="project" value="TreeGrafter"/>
</dbReference>
<dbReference type="OrthoDB" id="4337792at2759"/>
<dbReference type="PROSITE" id="PS00463">
    <property type="entry name" value="ZN2_CY6_FUNGAL_1"/>
    <property type="match status" value="1"/>
</dbReference>
<evidence type="ECO:0000313" key="10">
    <source>
        <dbReference type="Proteomes" id="UP000324241"/>
    </source>
</evidence>
<evidence type="ECO:0000256" key="2">
    <source>
        <dbReference type="ARBA" id="ARBA00022833"/>
    </source>
</evidence>
<evidence type="ECO:0000256" key="1">
    <source>
        <dbReference type="ARBA" id="ARBA00022723"/>
    </source>
</evidence>
<name>A0A5M9M7Z8_9EURO</name>
<dbReference type="SUPFAM" id="SSF57701">
    <property type="entry name" value="Zn2/Cys6 DNA-binding domain"/>
    <property type="match status" value="1"/>
</dbReference>
<feature type="compositionally biased region" description="Polar residues" evidence="7">
    <location>
        <begin position="340"/>
        <end position="352"/>
    </location>
</feature>
<feature type="region of interest" description="Disordered" evidence="7">
    <location>
        <begin position="323"/>
        <end position="353"/>
    </location>
</feature>
<dbReference type="Gene3D" id="4.10.240.10">
    <property type="entry name" value="Zn(2)-C6 fungal-type DNA-binding domain"/>
    <property type="match status" value="1"/>
</dbReference>
<keyword evidence="2" id="KW-0862">Zinc</keyword>
<keyword evidence="4" id="KW-0238">DNA-binding</keyword>
<feature type="region of interest" description="Disordered" evidence="7">
    <location>
        <begin position="44"/>
        <end position="66"/>
    </location>
</feature>
<dbReference type="InterPro" id="IPR007219">
    <property type="entry name" value="XnlR_reg_dom"/>
</dbReference>
<keyword evidence="6" id="KW-0539">Nucleus</keyword>
<evidence type="ECO:0000256" key="5">
    <source>
        <dbReference type="ARBA" id="ARBA00023163"/>
    </source>
</evidence>
<feature type="domain" description="Zn(2)-C6 fungal-type" evidence="8">
    <location>
        <begin position="13"/>
        <end position="42"/>
    </location>
</feature>
<dbReference type="VEuPathDB" id="FungiDB:EYZ11_002274"/>
<keyword evidence="3" id="KW-0805">Transcription regulation</keyword>
<protein>
    <recommendedName>
        <fullName evidence="8">Zn(2)-C6 fungal-type domain-containing protein</fullName>
    </recommendedName>
</protein>
<sequence>MSEPRKRRRPAYSCLECRRRKVRCDRNQPCAQCTAHGASCVFDQPPNRADSPPAQEKPQNDSNVPIHGTVSKTRVFGPGHWMSTVLSKDEPYRGPLAACQEIYEEPPEDLARTVAQCKQLARDIKNQRPSRSCLPADLHRSVPDRPVLDELLHRYTLSFESSYRILHVPSLHDDYQAFIDHPDGVCSAILVQLLLVLAVAGPLHDDPEVRRDMATKARFWIHWAQTWLSAPLEKDRLTIQGLQIHCLLLLARQVHRVGADLVWISAGSLVRMAMQMGLHQDPSNLGEHRMRPAELRRRLWYTILEMNVQAALDAGMAPMISESDYNTQLPSNVDDDQLDESTPSGDTSSEPSFQGLLARSLPRRLESVRFMNRLQEEPSYDQVLRLGHELDDVCRDAATAMEQMVISTDRQFAASHCIHLLRRFPLCLHLSYAARVSQNPLYSYSHKVCLDATVDLVSLLDDELYHRLLLSGGGMFRDIITRGALCIFMELGTHLEADSLNFARKRTRARQEPLLRDARRIVQYARDRMLHGETNIKGYLFLSMAMAHIEALLDGKPPREAAVAAAHQSLETCHSILHTVADETETSQQMGLELWSQGIESTQGVLETDFDFLEHLNLDRLGWTGWAEWTGTLE</sequence>
<dbReference type="Pfam" id="PF04082">
    <property type="entry name" value="Fungal_trans"/>
    <property type="match status" value="1"/>
</dbReference>
<evidence type="ECO:0000256" key="6">
    <source>
        <dbReference type="ARBA" id="ARBA00023242"/>
    </source>
</evidence>
<dbReference type="PANTHER" id="PTHR31944:SF129">
    <property type="entry name" value="ASPYRIDONES CLUSTER REGULATOR APDR-RELATED"/>
    <property type="match status" value="1"/>
</dbReference>
<dbReference type="PROSITE" id="PS50048">
    <property type="entry name" value="ZN2_CY6_FUNGAL_2"/>
    <property type="match status" value="1"/>
</dbReference>
<accession>A0A5M9M7Z8</accession>
<dbReference type="EMBL" id="QUQM01000010">
    <property type="protein sequence ID" value="KAA8641464.1"/>
    <property type="molecule type" value="Genomic_DNA"/>
</dbReference>
<evidence type="ECO:0000256" key="4">
    <source>
        <dbReference type="ARBA" id="ARBA00023125"/>
    </source>
</evidence>
<dbReference type="SMART" id="SM00066">
    <property type="entry name" value="GAL4"/>
    <property type="match status" value="1"/>
</dbReference>
<organism evidence="9 10">
    <name type="scientific">Aspergillus tanneri</name>
    <dbReference type="NCBI Taxonomy" id="1220188"/>
    <lineage>
        <taxon>Eukaryota</taxon>
        <taxon>Fungi</taxon>
        <taxon>Dikarya</taxon>
        <taxon>Ascomycota</taxon>
        <taxon>Pezizomycotina</taxon>
        <taxon>Eurotiomycetes</taxon>
        <taxon>Eurotiomycetidae</taxon>
        <taxon>Eurotiales</taxon>
        <taxon>Aspergillaceae</taxon>
        <taxon>Aspergillus</taxon>
        <taxon>Aspergillus subgen. Circumdati</taxon>
    </lineage>
</organism>
<dbReference type="AlphaFoldDB" id="A0A5M9M7Z8"/>